<protein>
    <submittedName>
        <fullName evidence="2">Uncharacterized protein</fullName>
    </submittedName>
</protein>
<sequence>MSDILGVDFLTNPKITEGGDIKLPDLATIELPSFGDVEQPPEAPRLVPSFAEAGPAETNDGFRNLNANPFGSSMPRMSDEYVMKEKYEILRKFDRLQKLGVPIRKRFTLDSPLEEMKMELEFIRREKAMDQTIKQFCDWYITGMSAMEWSSKNVPFMQAFGLKLDGLSESAQMNVADMEEDFEELYDLYGDKLKMHPLVRIPIRTCMMVYMVHLTNQMAMKAPIPNMDQILKSNPDIARQLSMAAMQQQTQGMKAAAAPPPPIQATYAAPSNPLAGLSNFMSGMIPPPPPQQTNVRPQVPKNIGFKPMKPNPQPPAATVTPARDMKGPVNIDDLLKSVNANMETKSVKMTPPPPSTPKKGGSTGKNSVTIKL</sequence>
<evidence type="ECO:0000313" key="2">
    <source>
        <dbReference type="EMBL" id="QHU06499.1"/>
    </source>
</evidence>
<organism evidence="2">
    <name type="scientific">viral metagenome</name>
    <dbReference type="NCBI Taxonomy" id="1070528"/>
    <lineage>
        <taxon>unclassified sequences</taxon>
        <taxon>metagenomes</taxon>
        <taxon>organismal metagenomes</taxon>
    </lineage>
</organism>
<accession>A0A6C0JLM5</accession>
<feature type="region of interest" description="Disordered" evidence="1">
    <location>
        <begin position="304"/>
        <end position="329"/>
    </location>
</feature>
<dbReference type="EMBL" id="MN740656">
    <property type="protein sequence ID" value="QHU06499.1"/>
    <property type="molecule type" value="Genomic_DNA"/>
</dbReference>
<name>A0A6C0JLM5_9ZZZZ</name>
<reference evidence="2" key="1">
    <citation type="journal article" date="2020" name="Nature">
        <title>Giant virus diversity and host interactions through global metagenomics.</title>
        <authorList>
            <person name="Schulz F."/>
            <person name="Roux S."/>
            <person name="Paez-Espino D."/>
            <person name="Jungbluth S."/>
            <person name="Walsh D.A."/>
            <person name="Denef V.J."/>
            <person name="McMahon K.D."/>
            <person name="Konstantinidis K.T."/>
            <person name="Eloe-Fadrosh E.A."/>
            <person name="Kyrpides N.C."/>
            <person name="Woyke T."/>
        </authorList>
    </citation>
    <scope>NUCLEOTIDE SEQUENCE</scope>
    <source>
        <strain evidence="2">GVMAG-S-1035315-10</strain>
    </source>
</reference>
<feature type="region of interest" description="Disordered" evidence="1">
    <location>
        <begin position="342"/>
        <end position="372"/>
    </location>
</feature>
<dbReference type="AlphaFoldDB" id="A0A6C0JLM5"/>
<proteinExistence type="predicted"/>
<dbReference type="Pfam" id="PF19071">
    <property type="entry name" value="DUF5767"/>
    <property type="match status" value="1"/>
</dbReference>
<evidence type="ECO:0000256" key="1">
    <source>
        <dbReference type="SAM" id="MobiDB-lite"/>
    </source>
</evidence>
<dbReference type="InterPro" id="IPR043910">
    <property type="entry name" value="DUF5767"/>
</dbReference>